<evidence type="ECO:0000256" key="5">
    <source>
        <dbReference type="ARBA" id="ARBA00023136"/>
    </source>
</evidence>
<keyword evidence="3 6" id="KW-0812">Transmembrane</keyword>
<feature type="transmembrane region" description="Helical" evidence="6">
    <location>
        <begin position="9"/>
        <end position="31"/>
    </location>
</feature>
<feature type="transmembrane region" description="Helical" evidence="6">
    <location>
        <begin position="62"/>
        <end position="80"/>
    </location>
</feature>
<dbReference type="RefSeq" id="WP_148897631.1">
    <property type="nucleotide sequence ID" value="NZ_VNHY01000001.1"/>
</dbReference>
<comment type="caution">
    <text evidence="7">The sequence shown here is derived from an EMBL/GenBank/DDBJ whole genome shotgun (WGS) entry which is preliminary data.</text>
</comment>
<evidence type="ECO:0000256" key="2">
    <source>
        <dbReference type="ARBA" id="ARBA00022475"/>
    </source>
</evidence>
<reference evidence="7 8" key="1">
    <citation type="submission" date="2019-07" db="EMBL/GenBank/DDBJ databases">
        <title>Genomic Encyclopedia of Archaeal and Bacterial Type Strains, Phase II (KMG-II): from individual species to whole genera.</title>
        <authorList>
            <person name="Goeker M."/>
        </authorList>
    </citation>
    <scope>NUCLEOTIDE SEQUENCE [LARGE SCALE GENOMIC DNA]</scope>
    <source>
        <strain evidence="7 8">DSM 21935</strain>
    </source>
</reference>
<dbReference type="InterPro" id="IPR005495">
    <property type="entry name" value="LptG/LptF_permease"/>
</dbReference>
<keyword evidence="5 6" id="KW-0472">Membrane</keyword>
<keyword evidence="4 6" id="KW-1133">Transmembrane helix</keyword>
<keyword evidence="2" id="KW-1003">Cell membrane</keyword>
<dbReference type="Pfam" id="PF03739">
    <property type="entry name" value="LptF_LptG"/>
    <property type="match status" value="1"/>
</dbReference>
<dbReference type="GO" id="GO:0043190">
    <property type="term" value="C:ATP-binding cassette (ABC) transporter complex"/>
    <property type="evidence" value="ECO:0007669"/>
    <property type="project" value="TreeGrafter"/>
</dbReference>
<accession>A0A5D3YPH9</accession>
<dbReference type="AlphaFoldDB" id="A0A5D3YPH9"/>
<evidence type="ECO:0000256" key="3">
    <source>
        <dbReference type="ARBA" id="ARBA00022692"/>
    </source>
</evidence>
<keyword evidence="8" id="KW-1185">Reference proteome</keyword>
<dbReference type="EMBL" id="VNHY01000001">
    <property type="protein sequence ID" value="TYP94943.1"/>
    <property type="molecule type" value="Genomic_DNA"/>
</dbReference>
<evidence type="ECO:0000313" key="7">
    <source>
        <dbReference type="EMBL" id="TYP94943.1"/>
    </source>
</evidence>
<organism evidence="7 8">
    <name type="scientific">Fodinibius salinus</name>
    <dbReference type="NCBI Taxonomy" id="860790"/>
    <lineage>
        <taxon>Bacteria</taxon>
        <taxon>Pseudomonadati</taxon>
        <taxon>Balneolota</taxon>
        <taxon>Balneolia</taxon>
        <taxon>Balneolales</taxon>
        <taxon>Balneolaceae</taxon>
        <taxon>Fodinibius</taxon>
    </lineage>
</organism>
<feature type="transmembrane region" description="Helical" evidence="6">
    <location>
        <begin position="305"/>
        <end position="325"/>
    </location>
</feature>
<feature type="transmembrane region" description="Helical" evidence="6">
    <location>
        <begin position="101"/>
        <end position="119"/>
    </location>
</feature>
<dbReference type="PANTHER" id="PTHR33529:SF8">
    <property type="entry name" value="PERMEASE, YJGP_YJGQ FAMILY"/>
    <property type="match status" value="1"/>
</dbReference>
<evidence type="ECO:0000256" key="4">
    <source>
        <dbReference type="ARBA" id="ARBA00022989"/>
    </source>
</evidence>
<proteinExistence type="predicted"/>
<feature type="transmembrane region" description="Helical" evidence="6">
    <location>
        <begin position="279"/>
        <end position="298"/>
    </location>
</feature>
<dbReference type="GO" id="GO:0015920">
    <property type="term" value="P:lipopolysaccharide transport"/>
    <property type="evidence" value="ECO:0007669"/>
    <property type="project" value="TreeGrafter"/>
</dbReference>
<dbReference type="Proteomes" id="UP000324595">
    <property type="component" value="Unassembled WGS sequence"/>
</dbReference>
<name>A0A5D3YPH9_9BACT</name>
<dbReference type="OrthoDB" id="9807977at2"/>
<protein>
    <submittedName>
        <fullName evidence="7">Lipopolysaccharide export system permease protein</fullName>
    </submittedName>
</protein>
<evidence type="ECO:0000256" key="6">
    <source>
        <dbReference type="SAM" id="Phobius"/>
    </source>
</evidence>
<feature type="transmembrane region" description="Helical" evidence="6">
    <location>
        <begin position="337"/>
        <end position="356"/>
    </location>
</feature>
<sequence>MTKKIDRYIFFRLLTITLFVMLVLVFIFIVIDFSENSEDFTDKGATFIQIFGTYYLNYIPEMIRLIIPVAAFVACLYLTGQMSERLEITALKAAGISLYRLFVPYLIFATVMSMSISYLDGFVIPDANEKRIAFEAKYLQGKSDNVDNNKIFRQESENSIFKINYFNNKEQIGYRVDITNFKGDSVSEMFHVQRMIWQPDSSHWKFEDIDKREFTELGYDYTHIDSMDTTLNIYPRDLARKTSDIYQLTYPEAENYIQSIERSGAGNIELPKVQLYSRYAYPFSIIVVTIVGFALASVRREGGKGFYIAAGLAVSFLYLVLMKVIEPFGGKGEIPPLLAALIPHLFFLLVGLGILINTRK</sequence>
<dbReference type="PANTHER" id="PTHR33529">
    <property type="entry name" value="SLR0882 PROTEIN-RELATED"/>
    <property type="match status" value="1"/>
</dbReference>
<comment type="subcellular location">
    <subcellularLocation>
        <location evidence="1">Cell membrane</location>
        <topology evidence="1">Multi-pass membrane protein</topology>
    </subcellularLocation>
</comment>
<evidence type="ECO:0000313" key="8">
    <source>
        <dbReference type="Proteomes" id="UP000324595"/>
    </source>
</evidence>
<gene>
    <name evidence="7" type="ORF">LX73_0237</name>
</gene>
<evidence type="ECO:0000256" key="1">
    <source>
        <dbReference type="ARBA" id="ARBA00004651"/>
    </source>
</evidence>